<dbReference type="eggNOG" id="COG3019">
    <property type="taxonomic scope" value="Bacteria"/>
</dbReference>
<dbReference type="Proteomes" id="UP000006697">
    <property type="component" value="Chromosome"/>
</dbReference>
<evidence type="ECO:0008006" key="4">
    <source>
        <dbReference type="Google" id="ProtNLM"/>
    </source>
</evidence>
<dbReference type="InterPro" id="IPR036249">
    <property type="entry name" value="Thioredoxin-like_sf"/>
</dbReference>
<accession>A4G950</accession>
<feature type="signal peptide" evidence="1">
    <location>
        <begin position="1"/>
        <end position="22"/>
    </location>
</feature>
<keyword evidence="3" id="KW-1185">Reference proteome</keyword>
<proteinExistence type="predicted"/>
<name>A4G950_HERAR</name>
<keyword evidence="1" id="KW-0732">Signal</keyword>
<protein>
    <recommendedName>
        <fullName evidence="4">Metal-binding protein</fullName>
    </recommendedName>
</protein>
<organism evidence="2 3">
    <name type="scientific">Herminiimonas arsenicoxydans</name>
    <dbReference type="NCBI Taxonomy" id="204773"/>
    <lineage>
        <taxon>Bacteria</taxon>
        <taxon>Pseudomonadati</taxon>
        <taxon>Pseudomonadota</taxon>
        <taxon>Betaproteobacteria</taxon>
        <taxon>Burkholderiales</taxon>
        <taxon>Oxalobacteraceae</taxon>
        <taxon>Herminiimonas</taxon>
    </lineage>
</organism>
<dbReference type="HOGENOM" id="CLU_112034_0_0_4"/>
<dbReference type="InterPro" id="IPR007332">
    <property type="entry name" value="DUF411"/>
</dbReference>
<reference evidence="2 3" key="1">
    <citation type="journal article" date="2007" name="PLoS Genet.">
        <title>A tale of two oxidation states: bacterial colonization of arsenic-rich environments.</title>
        <authorList>
            <person name="Muller D."/>
            <person name="Medigue C."/>
            <person name="Koechler S."/>
            <person name="Barbe V."/>
            <person name="Barakat M."/>
            <person name="Talla E."/>
            <person name="Bonnefoy V."/>
            <person name="Krin E."/>
            <person name="Arsene-Ploetze F."/>
            <person name="Carapito C."/>
            <person name="Chandler M."/>
            <person name="Cournoyer B."/>
            <person name="Cruveiller S."/>
            <person name="Dossat C."/>
            <person name="Duval S."/>
            <person name="Heymann M."/>
            <person name="Leize E."/>
            <person name="Lieutaud A."/>
            <person name="Lievremont D."/>
            <person name="Makita Y."/>
            <person name="Mangenot S."/>
            <person name="Nitschke W."/>
            <person name="Ortet P."/>
            <person name="Perdrial N."/>
            <person name="Schoepp B."/>
            <person name="Siguier N."/>
            <person name="Simeonova D.D."/>
            <person name="Rouy Z."/>
            <person name="Segurens B."/>
            <person name="Turlin E."/>
            <person name="Vallenet D."/>
            <person name="Van Dorsselaer A."/>
            <person name="Weiss S."/>
            <person name="Weissenbach J."/>
            <person name="Lett M.C."/>
            <person name="Danchin A."/>
            <person name="Bertin P.N."/>
        </authorList>
    </citation>
    <scope>NUCLEOTIDE SEQUENCE [LARGE SCALE GENOMIC DNA]</scope>
    <source>
        <strain evidence="3">ULPAs1</strain>
    </source>
</reference>
<feature type="chain" id="PRO_5002669157" description="Metal-binding protein" evidence="1">
    <location>
        <begin position="23"/>
        <end position="152"/>
    </location>
</feature>
<dbReference type="Pfam" id="PF04214">
    <property type="entry name" value="DUF411"/>
    <property type="match status" value="1"/>
</dbReference>
<sequence length="152" mass="16367">MQRRTLLRAVVLLGVLPAISFAKVSQPVIEVYKTPTCGCCTDWIDHLRAHGFQVNAHNVQDTAPYRAKFGVPASFGSCHTGLVGGYALEGHVPAGDIKRMLAEKPKARGLAVPGMPMGSPGMEVPGQAADAYDVLLFQADGKYKVYRHYAAK</sequence>
<dbReference type="OrthoDB" id="14727at2"/>
<dbReference type="SUPFAM" id="SSF52833">
    <property type="entry name" value="Thioredoxin-like"/>
    <property type="match status" value="1"/>
</dbReference>
<gene>
    <name evidence="2" type="ordered locus">HEAR2924</name>
</gene>
<evidence type="ECO:0000256" key="1">
    <source>
        <dbReference type="SAM" id="SignalP"/>
    </source>
</evidence>
<dbReference type="AlphaFoldDB" id="A4G950"/>
<dbReference type="KEGG" id="har:HEAR2924"/>
<evidence type="ECO:0000313" key="2">
    <source>
        <dbReference type="EMBL" id="CAL63037.1"/>
    </source>
</evidence>
<dbReference type="EMBL" id="CU207211">
    <property type="protein sequence ID" value="CAL63037.1"/>
    <property type="molecule type" value="Genomic_DNA"/>
</dbReference>
<evidence type="ECO:0000313" key="3">
    <source>
        <dbReference type="Proteomes" id="UP000006697"/>
    </source>
</evidence>